<name>A0A917JDD6_9ENTE</name>
<comment type="caution">
    <text evidence="1">The sequence shown here is derived from an EMBL/GenBank/DDBJ whole genome shotgun (WGS) entry which is preliminary data.</text>
</comment>
<dbReference type="Proteomes" id="UP000622610">
    <property type="component" value="Unassembled WGS sequence"/>
</dbReference>
<proteinExistence type="predicted"/>
<protein>
    <submittedName>
        <fullName evidence="1">Uncharacterized protein</fullName>
    </submittedName>
</protein>
<accession>A0A917JDD6</accession>
<gene>
    <name evidence="1" type="ORF">GCM10011482_02530</name>
</gene>
<reference evidence="1" key="2">
    <citation type="submission" date="2020-09" db="EMBL/GenBank/DDBJ databases">
        <authorList>
            <person name="Sun Q."/>
            <person name="Sedlacek I."/>
        </authorList>
    </citation>
    <scope>NUCLEOTIDE SEQUENCE</scope>
    <source>
        <strain evidence="1">CCM 8433</strain>
    </source>
</reference>
<dbReference type="AlphaFoldDB" id="A0A917JDD6"/>
<sequence length="219" mass="25587">MEQAIMLKPFDRILSGYEKLTEVSVTISDCSYLATRYKEFGVQGYRLGDFRGMSYLNRFLNCSVTRAPMLIYKEDYLIPLVFRMTEDSYRLFEESVRMEAFFYLLDWHLENKPKKVIMRAAKDDPLPRANPHGIIIDSAYVSFRLSEILDGAGFPLSQISSLEEFIDWNRNNKLIDNGGIGRHSKIFDRENPQNMSELAVIFKIIHLKYPETKLFEVKN</sequence>
<organism evidence="1 2">
    <name type="scientific">Enterococcus alcedinis</name>
    <dbReference type="NCBI Taxonomy" id="1274384"/>
    <lineage>
        <taxon>Bacteria</taxon>
        <taxon>Bacillati</taxon>
        <taxon>Bacillota</taxon>
        <taxon>Bacilli</taxon>
        <taxon>Lactobacillales</taxon>
        <taxon>Enterococcaceae</taxon>
        <taxon>Enterococcus</taxon>
    </lineage>
</organism>
<dbReference type="RefSeq" id="WP_188366447.1">
    <property type="nucleotide sequence ID" value="NZ_BMDT01000001.1"/>
</dbReference>
<evidence type="ECO:0000313" key="1">
    <source>
        <dbReference type="EMBL" id="GGI64599.1"/>
    </source>
</evidence>
<dbReference type="EMBL" id="BMDT01000001">
    <property type="protein sequence ID" value="GGI64599.1"/>
    <property type="molecule type" value="Genomic_DNA"/>
</dbReference>
<reference evidence="1" key="1">
    <citation type="journal article" date="2014" name="Int. J. Syst. Evol. Microbiol.">
        <title>Complete genome sequence of Corynebacterium casei LMG S-19264T (=DSM 44701T), isolated from a smear-ripened cheese.</title>
        <authorList>
            <consortium name="US DOE Joint Genome Institute (JGI-PGF)"/>
            <person name="Walter F."/>
            <person name="Albersmeier A."/>
            <person name="Kalinowski J."/>
            <person name="Ruckert C."/>
        </authorList>
    </citation>
    <scope>NUCLEOTIDE SEQUENCE</scope>
    <source>
        <strain evidence="1">CCM 8433</strain>
    </source>
</reference>
<keyword evidence="2" id="KW-1185">Reference proteome</keyword>
<evidence type="ECO:0000313" key="2">
    <source>
        <dbReference type="Proteomes" id="UP000622610"/>
    </source>
</evidence>